<evidence type="ECO:0000256" key="4">
    <source>
        <dbReference type="SAM" id="MobiDB-lite"/>
    </source>
</evidence>
<dbReference type="InterPro" id="IPR013083">
    <property type="entry name" value="Znf_RING/FYVE/PHD"/>
</dbReference>
<feature type="compositionally biased region" description="Polar residues" evidence="4">
    <location>
        <begin position="379"/>
        <end position="401"/>
    </location>
</feature>
<dbReference type="STRING" id="71717.A0A4Y7SNA9"/>
<dbReference type="InterPro" id="IPR039997">
    <property type="entry name" value="TFE"/>
</dbReference>
<reference evidence="6 7" key="1">
    <citation type="journal article" date="2019" name="Nat. Ecol. Evol.">
        <title>Megaphylogeny resolves global patterns of mushroom evolution.</title>
        <authorList>
            <person name="Varga T."/>
            <person name="Krizsan K."/>
            <person name="Foldi C."/>
            <person name="Dima B."/>
            <person name="Sanchez-Garcia M."/>
            <person name="Sanchez-Ramirez S."/>
            <person name="Szollosi G.J."/>
            <person name="Szarkandi J.G."/>
            <person name="Papp V."/>
            <person name="Albert L."/>
            <person name="Andreopoulos W."/>
            <person name="Angelini C."/>
            <person name="Antonin V."/>
            <person name="Barry K.W."/>
            <person name="Bougher N.L."/>
            <person name="Buchanan P."/>
            <person name="Buyck B."/>
            <person name="Bense V."/>
            <person name="Catcheside P."/>
            <person name="Chovatia M."/>
            <person name="Cooper J."/>
            <person name="Damon W."/>
            <person name="Desjardin D."/>
            <person name="Finy P."/>
            <person name="Geml J."/>
            <person name="Haridas S."/>
            <person name="Hughes K."/>
            <person name="Justo A."/>
            <person name="Karasinski D."/>
            <person name="Kautmanova I."/>
            <person name="Kiss B."/>
            <person name="Kocsube S."/>
            <person name="Kotiranta H."/>
            <person name="LaButti K.M."/>
            <person name="Lechner B.E."/>
            <person name="Liimatainen K."/>
            <person name="Lipzen A."/>
            <person name="Lukacs Z."/>
            <person name="Mihaltcheva S."/>
            <person name="Morgado L.N."/>
            <person name="Niskanen T."/>
            <person name="Noordeloos M.E."/>
            <person name="Ohm R.A."/>
            <person name="Ortiz-Santana B."/>
            <person name="Ovrebo C."/>
            <person name="Racz N."/>
            <person name="Riley R."/>
            <person name="Savchenko A."/>
            <person name="Shiryaev A."/>
            <person name="Soop K."/>
            <person name="Spirin V."/>
            <person name="Szebenyi C."/>
            <person name="Tomsovsky M."/>
            <person name="Tulloss R.E."/>
            <person name="Uehling J."/>
            <person name="Grigoriev I.V."/>
            <person name="Vagvolgyi C."/>
            <person name="Papp T."/>
            <person name="Martin F.M."/>
            <person name="Miettinen O."/>
            <person name="Hibbett D.S."/>
            <person name="Nagy L.G."/>
        </authorList>
    </citation>
    <scope>NUCLEOTIDE SEQUENCE [LARGE SCALE GENOMIC DNA]</scope>
    <source>
        <strain evidence="6 7">FP101781</strain>
    </source>
</reference>
<accession>A0A4Y7SNA9</accession>
<evidence type="ECO:0000256" key="2">
    <source>
        <dbReference type="ARBA" id="ARBA00023015"/>
    </source>
</evidence>
<dbReference type="PANTHER" id="PTHR13097">
    <property type="entry name" value="TRANSCRIPTION INITIATION FACTOR IIE, ALPHA SUBUNIT"/>
    <property type="match status" value="1"/>
</dbReference>
<dbReference type="Proteomes" id="UP000298030">
    <property type="component" value="Unassembled WGS sequence"/>
</dbReference>
<feature type="region of interest" description="Disordered" evidence="4">
    <location>
        <begin position="256"/>
        <end position="279"/>
    </location>
</feature>
<dbReference type="InterPro" id="IPR017919">
    <property type="entry name" value="TFIIE/TFIIEa_HTH"/>
</dbReference>
<keyword evidence="2" id="KW-0805">Transcription regulation</keyword>
<dbReference type="SMART" id="SM00531">
    <property type="entry name" value="TFIIE"/>
    <property type="match status" value="1"/>
</dbReference>
<evidence type="ECO:0000256" key="3">
    <source>
        <dbReference type="ARBA" id="ARBA00023163"/>
    </source>
</evidence>
<comment type="caution">
    <text evidence="6">The sequence shown here is derived from an EMBL/GenBank/DDBJ whole genome shotgun (WGS) entry which is preliminary data.</text>
</comment>
<feature type="region of interest" description="Disordered" evidence="4">
    <location>
        <begin position="376"/>
        <end position="401"/>
    </location>
</feature>
<evidence type="ECO:0000256" key="1">
    <source>
        <dbReference type="ARBA" id="ARBA00008947"/>
    </source>
</evidence>
<dbReference type="PROSITE" id="PS51344">
    <property type="entry name" value="HTH_TFE_IIE"/>
    <property type="match status" value="1"/>
</dbReference>
<dbReference type="Pfam" id="PF02002">
    <property type="entry name" value="TFIIE_alpha"/>
    <property type="match status" value="1"/>
</dbReference>
<feature type="compositionally biased region" description="Basic and acidic residues" evidence="4">
    <location>
        <begin position="264"/>
        <end position="279"/>
    </location>
</feature>
<feature type="domain" description="HTH TFE/IIEalpha-type" evidence="5">
    <location>
        <begin position="10"/>
        <end position="101"/>
    </location>
</feature>
<evidence type="ECO:0000313" key="6">
    <source>
        <dbReference type="EMBL" id="TEB23350.1"/>
    </source>
</evidence>
<evidence type="ECO:0000313" key="7">
    <source>
        <dbReference type="Proteomes" id="UP000298030"/>
    </source>
</evidence>
<dbReference type="Gene3D" id="3.30.40.10">
    <property type="entry name" value="Zinc/RING finger domain, C3HC4 (zinc finger)"/>
    <property type="match status" value="1"/>
</dbReference>
<dbReference type="AlphaFoldDB" id="A0A4Y7SNA9"/>
<dbReference type="SUPFAM" id="SSF57783">
    <property type="entry name" value="Zinc beta-ribbon"/>
    <property type="match status" value="1"/>
</dbReference>
<sequence length="401" mass="44609">MSTKEEKEILRILVQHVSRAFYEPKFTIIMDQLARYPVLKDDELAGRMGLQSKELNKVIAVLANDCLVKVYRQNELKEGAQRSVGKQYYYIDYEHFCNVVKWRIAKMWNKIDHKLRNEIDNKGYICPQCKASYTPLDVDKIMDFARGIFVCEICQAELIENEDAESVQGSKDRMMRFNHQMRFIREGLQKSESMKLPQFDVAAWVKQHAQQELEQRQKANGGAGYDGAANGPGAGLKVAGADSNGKRDEGIGIMMVMEGDGEDEDKRRREREKEAELKRQQNALPAWHLKSTITDDLTALGVKEAARQQSAVEQGMGGGDESLRGLGIAGVHKHGTSATISMHTSNGLGHAKSEIVTAASNEAELLYEQYYASLAATPNPGSAPTSTMPTPSGTQPSDYGT</sequence>
<dbReference type="InterPro" id="IPR024550">
    <property type="entry name" value="TFIIEa/SarR/Rpc3_HTH_dom"/>
</dbReference>
<protein>
    <recommendedName>
        <fullName evidence="5">HTH TFE/IIEalpha-type domain-containing protein</fullName>
    </recommendedName>
</protein>
<dbReference type="GO" id="GO:0006367">
    <property type="term" value="P:transcription initiation at RNA polymerase II promoter"/>
    <property type="evidence" value="ECO:0007669"/>
    <property type="project" value="InterPro"/>
</dbReference>
<dbReference type="EMBL" id="QPFP01000079">
    <property type="protein sequence ID" value="TEB23350.1"/>
    <property type="molecule type" value="Genomic_DNA"/>
</dbReference>
<dbReference type="GO" id="GO:0005673">
    <property type="term" value="C:transcription factor TFIIE complex"/>
    <property type="evidence" value="ECO:0007669"/>
    <property type="project" value="TreeGrafter"/>
</dbReference>
<comment type="similarity">
    <text evidence="1">Belongs to the TFIIE alpha subunit family.</text>
</comment>
<keyword evidence="3" id="KW-0804">Transcription</keyword>
<dbReference type="OrthoDB" id="361102at2759"/>
<keyword evidence="7" id="KW-1185">Reference proteome</keyword>
<proteinExistence type="inferred from homology"/>
<name>A0A4Y7SNA9_COPMI</name>
<dbReference type="InterPro" id="IPR002853">
    <property type="entry name" value="TFIIE_asu"/>
</dbReference>
<dbReference type="PANTHER" id="PTHR13097:SF7">
    <property type="entry name" value="GENERAL TRANSCRIPTION FACTOR IIE SUBUNIT 1"/>
    <property type="match status" value="1"/>
</dbReference>
<evidence type="ECO:0000259" key="5">
    <source>
        <dbReference type="PROSITE" id="PS51344"/>
    </source>
</evidence>
<gene>
    <name evidence="6" type="ORF">FA13DRAFT_1818485</name>
</gene>
<organism evidence="6 7">
    <name type="scientific">Coprinellus micaceus</name>
    <name type="common">Glistening ink-cap mushroom</name>
    <name type="synonym">Coprinus micaceus</name>
    <dbReference type="NCBI Taxonomy" id="71717"/>
    <lineage>
        <taxon>Eukaryota</taxon>
        <taxon>Fungi</taxon>
        <taxon>Dikarya</taxon>
        <taxon>Basidiomycota</taxon>
        <taxon>Agaricomycotina</taxon>
        <taxon>Agaricomycetes</taxon>
        <taxon>Agaricomycetidae</taxon>
        <taxon>Agaricales</taxon>
        <taxon>Agaricineae</taxon>
        <taxon>Psathyrellaceae</taxon>
        <taxon>Coprinellus</taxon>
    </lineage>
</organism>